<accession>A0ABZ2AGZ4</accession>
<dbReference type="Proteomes" id="UP001431935">
    <property type="component" value="Chromosome"/>
</dbReference>
<gene>
    <name evidence="1" type="ORF">V2E26_00050</name>
</gene>
<reference evidence="1" key="1">
    <citation type="submission" date="2024-01" db="EMBL/GenBank/DDBJ databases">
        <title>Complete genome sequence of Mycoplasma gateae strain 3700.</title>
        <authorList>
            <person name="Spergser J."/>
        </authorList>
    </citation>
    <scope>NUCLEOTIDE SEQUENCE [LARGE SCALE GENOMIC DNA]</scope>
    <source>
        <strain evidence="1">3700</strain>
    </source>
</reference>
<sequence length="69" mass="8024">MKKEGKLNSLKKLCDFDGEKFVSKKGKKYVNALSDLFELKNINDKPFTENEIINQPTLDIFSFKVVKRI</sequence>
<organism evidence="1 2">
    <name type="scientific">Metamycoplasma gateae</name>
    <dbReference type="NCBI Taxonomy" id="35769"/>
    <lineage>
        <taxon>Bacteria</taxon>
        <taxon>Bacillati</taxon>
        <taxon>Mycoplasmatota</taxon>
        <taxon>Mycoplasmoidales</taxon>
        <taxon>Metamycoplasmataceae</taxon>
        <taxon>Metamycoplasma</taxon>
    </lineage>
</organism>
<keyword evidence="2" id="KW-1185">Reference proteome</keyword>
<protein>
    <submittedName>
        <fullName evidence="1">Uncharacterized protein</fullName>
    </submittedName>
</protein>
<dbReference type="RefSeq" id="WP_330463432.1">
    <property type="nucleotide sequence ID" value="NZ_CP143578.1"/>
</dbReference>
<dbReference type="EMBL" id="CP143578">
    <property type="protein sequence ID" value="WVN21394.1"/>
    <property type="molecule type" value="Genomic_DNA"/>
</dbReference>
<name>A0ABZ2AGZ4_9BACT</name>
<proteinExistence type="predicted"/>
<evidence type="ECO:0000313" key="1">
    <source>
        <dbReference type="EMBL" id="WVN21394.1"/>
    </source>
</evidence>
<evidence type="ECO:0000313" key="2">
    <source>
        <dbReference type="Proteomes" id="UP001431935"/>
    </source>
</evidence>